<proteinExistence type="predicted"/>
<comment type="caution">
    <text evidence="1">The sequence shown here is derived from an EMBL/GenBank/DDBJ whole genome shotgun (WGS) entry which is preliminary data.</text>
</comment>
<dbReference type="EMBL" id="JBHTIF010000001">
    <property type="protein sequence ID" value="MFD0725429.1"/>
    <property type="molecule type" value="Genomic_DNA"/>
</dbReference>
<dbReference type="RefSeq" id="WP_386823053.1">
    <property type="nucleotide sequence ID" value="NZ_JBHTIF010000001.1"/>
</dbReference>
<accession>A0ABW2YA85</accession>
<dbReference type="Pfam" id="PF11066">
    <property type="entry name" value="DUF2867"/>
    <property type="match status" value="1"/>
</dbReference>
<name>A0ABW2YA85_9GAMM</name>
<protein>
    <submittedName>
        <fullName evidence="1">DUF2867 domain-containing protein</fullName>
    </submittedName>
</protein>
<dbReference type="InterPro" id="IPR021295">
    <property type="entry name" value="DUF2867"/>
</dbReference>
<gene>
    <name evidence="1" type="ORF">ACFQ0E_07405</name>
</gene>
<reference evidence="2" key="1">
    <citation type="journal article" date="2019" name="Int. J. Syst. Evol. Microbiol.">
        <title>The Global Catalogue of Microorganisms (GCM) 10K type strain sequencing project: providing services to taxonomists for standard genome sequencing and annotation.</title>
        <authorList>
            <consortium name="The Broad Institute Genomics Platform"/>
            <consortium name="The Broad Institute Genome Sequencing Center for Infectious Disease"/>
            <person name="Wu L."/>
            <person name="Ma J."/>
        </authorList>
    </citation>
    <scope>NUCLEOTIDE SEQUENCE [LARGE SCALE GENOMIC DNA]</scope>
    <source>
        <strain evidence="2">CCUG 55585</strain>
    </source>
</reference>
<organism evidence="1 2">
    <name type="scientific">Lysobacter brunescens</name>
    <dbReference type="NCBI Taxonomy" id="262323"/>
    <lineage>
        <taxon>Bacteria</taxon>
        <taxon>Pseudomonadati</taxon>
        <taxon>Pseudomonadota</taxon>
        <taxon>Gammaproteobacteria</taxon>
        <taxon>Lysobacterales</taxon>
        <taxon>Lysobacteraceae</taxon>
        <taxon>Lysobacter</taxon>
    </lineage>
</organism>
<keyword evidence="2" id="KW-1185">Reference proteome</keyword>
<evidence type="ECO:0000313" key="1">
    <source>
        <dbReference type="EMBL" id="MFD0725429.1"/>
    </source>
</evidence>
<sequence>MPFATRTLQTFPSVRIPSRSGGLPVEVVLIAQLGIGAGTHLVGRTAALQRGHTAFVDALDEPSARIGGADFAQGDATSLYTFIVGASGHPFHRHAGHRVFTAVSGSSGARLRFSTASQAQIDDDPRAFLDALRHVEIPPDCLFTVRFGGGTWHQFLPGDAASGHPALFALSCHTNELGGELADEVRERVMANEADIPSLTELLPPSVLDLLERGEDLRREVPTMVLSLDEPVGSLQARLCARTRDALGRLRAWFGGLRAPVGFFADTRGARVHALPAVPADSLLARQFEAFDPRREHEDIVAVDIDPADFAERTVSGVLARVLEGFLENRPVAVGRMMQMRNVLVKPLGLRTSPLGCPVSSLLGQCPQAFSGRFPVLDQRVDADAHAEVLLGADDKHLRFRSSVGVERLADGRLRISLATRVRTRNLFGRAYMVLIERTHRHYIAPTMLRMAVLHARVASNAVLQSSLSGAQA</sequence>
<evidence type="ECO:0000313" key="2">
    <source>
        <dbReference type="Proteomes" id="UP001597110"/>
    </source>
</evidence>
<dbReference type="Proteomes" id="UP001597110">
    <property type="component" value="Unassembled WGS sequence"/>
</dbReference>